<sequence>MTVEELHDEVSAIDAIFPDSTSEVAPQVYNLKIPQHDDLEIQMSFSENYPDEIPTVIQILNNNTRKYADKNYLETQVKETLSRIFHKGEVCIFEMFTELEDLLEKYLNKNVKNDIQKDMDELKITGDTTEEKELANNKTPTIKCPSVQANSKTVVIDPLEGWIQSDPIIDRGSTFIGYARRVDSVEEAVGYLDLLVTDKKIAKSAHNISSWRIKKENGTQYQDCDDDGETAAGGRVLHLLTMMDAWNVIVVVSRWFGGTHIGPDRFKHINTAARDAVVKGGFVNPNVQSNNANNVRKKKK</sequence>
<evidence type="ECO:0000256" key="1">
    <source>
        <dbReference type="ARBA" id="ARBA00004496"/>
    </source>
</evidence>
<dbReference type="InterPro" id="IPR001498">
    <property type="entry name" value="Impact_N"/>
</dbReference>
<reference evidence="8 9" key="1">
    <citation type="journal article" date="2004" name="Nature">
        <title>Genome evolution in yeasts.</title>
        <authorList>
            <consortium name="Genolevures"/>
            <person name="Dujon B."/>
            <person name="Sherman D."/>
            <person name="Fischer G."/>
            <person name="Durrens P."/>
            <person name="Casaregola S."/>
            <person name="Lafontaine I."/>
            <person name="de Montigny J."/>
            <person name="Marck C."/>
            <person name="Neuveglise C."/>
            <person name="Talla E."/>
            <person name="Goffard N."/>
            <person name="Frangeul L."/>
            <person name="Aigle M."/>
            <person name="Anthouard V."/>
            <person name="Babour A."/>
            <person name="Barbe V."/>
            <person name="Barnay S."/>
            <person name="Blanchin S."/>
            <person name="Beckerich J.M."/>
            <person name="Beyne E."/>
            <person name="Bleykasten C."/>
            <person name="Boisrame A."/>
            <person name="Boyer J."/>
            <person name="Cattolico L."/>
            <person name="Confanioleri F."/>
            <person name="de Daruvar A."/>
            <person name="Despons L."/>
            <person name="Fabre E."/>
            <person name="Fairhead C."/>
            <person name="Ferry-Dumazet H."/>
            <person name="Groppi A."/>
            <person name="Hantraye F."/>
            <person name="Hennequin C."/>
            <person name="Jauniaux N."/>
            <person name="Joyet P."/>
            <person name="Kachouri R."/>
            <person name="Kerrest A."/>
            <person name="Koszul R."/>
            <person name="Lemaire M."/>
            <person name="Lesur I."/>
            <person name="Ma L."/>
            <person name="Muller H."/>
            <person name="Nicaud J.M."/>
            <person name="Nikolski M."/>
            <person name="Oztas S."/>
            <person name="Ozier-Kalogeropoulos O."/>
            <person name="Pellenz S."/>
            <person name="Potier S."/>
            <person name="Richard G.F."/>
            <person name="Straub M.L."/>
            <person name="Suleau A."/>
            <person name="Swennene D."/>
            <person name="Tekaia F."/>
            <person name="Wesolowski-Louvel M."/>
            <person name="Westhof E."/>
            <person name="Wirth B."/>
            <person name="Zeniou-Meyer M."/>
            <person name="Zivanovic I."/>
            <person name="Bolotin-Fukuhara M."/>
            <person name="Thierry A."/>
            <person name="Bouchier C."/>
            <person name="Caudron B."/>
            <person name="Scarpelli C."/>
            <person name="Gaillardin C."/>
            <person name="Weissenbach J."/>
            <person name="Wincker P."/>
            <person name="Souciet J.L."/>
        </authorList>
    </citation>
    <scope>NUCLEOTIDE SEQUENCE [LARGE SCALE GENOMIC DNA]</scope>
    <source>
        <strain evidence="9">ATCC 36239 / CBS 767 / BCRC 21394 / JCM 1990 / NBRC 0083 / IGC 2968</strain>
    </source>
</reference>
<dbReference type="InterPro" id="IPR006575">
    <property type="entry name" value="RWD_dom"/>
</dbReference>
<dbReference type="SUPFAM" id="SSF54211">
    <property type="entry name" value="Ribosomal protein S5 domain 2-like"/>
    <property type="match status" value="1"/>
</dbReference>
<comment type="similarity">
    <text evidence="2">Belongs to the IMPACT family.</text>
</comment>
<dbReference type="FunCoup" id="Q6BX55">
    <property type="interactions" value="421"/>
</dbReference>
<evidence type="ECO:0000256" key="6">
    <source>
        <dbReference type="ARBA" id="ARBA00023016"/>
    </source>
</evidence>
<dbReference type="InParanoid" id="Q6BX55"/>
<name>Q6BX55_DEBHA</name>
<dbReference type="eggNOG" id="KOG3299">
    <property type="taxonomic scope" value="Eukaryota"/>
</dbReference>
<dbReference type="PANTHER" id="PTHR16301:SF25">
    <property type="entry name" value="PROTEIN IMPACT"/>
    <property type="match status" value="1"/>
</dbReference>
<dbReference type="CDD" id="cd23822">
    <property type="entry name" value="RWD_ScYIH1-like"/>
    <property type="match status" value="1"/>
</dbReference>
<dbReference type="InterPro" id="IPR020568">
    <property type="entry name" value="Ribosomal_Su5_D2-typ_SF"/>
</dbReference>
<dbReference type="STRING" id="284592.Q6BX55"/>
<dbReference type="AlphaFoldDB" id="Q6BX55"/>
<dbReference type="Gene3D" id="3.10.110.10">
    <property type="entry name" value="Ubiquitin Conjugating Enzyme"/>
    <property type="match status" value="1"/>
</dbReference>
<dbReference type="Pfam" id="PF01205">
    <property type="entry name" value="Impact_N"/>
    <property type="match status" value="1"/>
</dbReference>
<dbReference type="KEGG" id="dha:DEHA2B05830g"/>
<dbReference type="SUPFAM" id="SSF54495">
    <property type="entry name" value="UBC-like"/>
    <property type="match status" value="1"/>
</dbReference>
<dbReference type="InterPro" id="IPR023582">
    <property type="entry name" value="Impact"/>
</dbReference>
<dbReference type="RefSeq" id="XP_457214.2">
    <property type="nucleotide sequence ID" value="XM_457214.1"/>
</dbReference>
<dbReference type="PANTHER" id="PTHR16301">
    <property type="entry name" value="IMPACT-RELATED"/>
    <property type="match status" value="1"/>
</dbReference>
<evidence type="ECO:0000259" key="7">
    <source>
        <dbReference type="PROSITE" id="PS50908"/>
    </source>
</evidence>
<dbReference type="Gene3D" id="3.30.230.30">
    <property type="entry name" value="Impact, N-terminal domain"/>
    <property type="match status" value="1"/>
</dbReference>
<dbReference type="GO" id="GO:0034198">
    <property type="term" value="P:cellular response to amino acid starvation"/>
    <property type="evidence" value="ECO:0007669"/>
    <property type="project" value="EnsemblFungi"/>
</dbReference>
<dbReference type="Pfam" id="PF05773">
    <property type="entry name" value="RWD"/>
    <property type="match status" value="1"/>
</dbReference>
<dbReference type="GO" id="GO:0031333">
    <property type="term" value="P:negative regulation of protein-containing complex assembly"/>
    <property type="evidence" value="ECO:0007669"/>
    <property type="project" value="EnsemblFungi"/>
</dbReference>
<dbReference type="HOGENOM" id="CLU_045276_0_1_1"/>
<dbReference type="InterPro" id="IPR036956">
    <property type="entry name" value="Impact_N_sf"/>
</dbReference>
<evidence type="ECO:0000313" key="8">
    <source>
        <dbReference type="EMBL" id="CAG85209.2"/>
    </source>
</evidence>
<dbReference type="VEuPathDB" id="FungiDB:DEHA2B05830g"/>
<keyword evidence="3" id="KW-0963">Cytoplasm</keyword>
<evidence type="ECO:0000256" key="4">
    <source>
        <dbReference type="ARBA" id="ARBA00022491"/>
    </source>
</evidence>
<dbReference type="GO" id="GO:0006446">
    <property type="term" value="P:regulation of translational initiation"/>
    <property type="evidence" value="ECO:0007669"/>
    <property type="project" value="TreeGrafter"/>
</dbReference>
<dbReference type="OMA" id="WKPKFDW"/>
<dbReference type="PROSITE" id="PS50908">
    <property type="entry name" value="RWD"/>
    <property type="match status" value="1"/>
</dbReference>
<evidence type="ECO:0000256" key="3">
    <source>
        <dbReference type="ARBA" id="ARBA00022490"/>
    </source>
</evidence>
<dbReference type="GeneID" id="2913105"/>
<dbReference type="EMBL" id="CR382134">
    <property type="protein sequence ID" value="CAG85209.2"/>
    <property type="molecule type" value="Genomic_DNA"/>
</dbReference>
<dbReference type="OrthoDB" id="69641at2759"/>
<dbReference type="GO" id="GO:0043022">
    <property type="term" value="F:ribosome binding"/>
    <property type="evidence" value="ECO:0007669"/>
    <property type="project" value="EnsemblFungi"/>
</dbReference>
<keyword evidence="4" id="KW-0678">Repressor</keyword>
<accession>Q6BX55</accession>
<feature type="domain" description="RWD" evidence="7">
    <location>
        <begin position="8"/>
        <end position="106"/>
    </location>
</feature>
<proteinExistence type="inferred from homology"/>
<dbReference type="SMART" id="SM00591">
    <property type="entry name" value="RWD"/>
    <property type="match status" value="1"/>
</dbReference>
<dbReference type="GO" id="GO:0004860">
    <property type="term" value="F:protein kinase inhibitor activity"/>
    <property type="evidence" value="ECO:0007669"/>
    <property type="project" value="EnsemblFungi"/>
</dbReference>
<keyword evidence="9" id="KW-1185">Reference proteome</keyword>
<comment type="subcellular location">
    <subcellularLocation>
        <location evidence="1">Cytoplasm</location>
    </subcellularLocation>
</comment>
<keyword evidence="5" id="KW-0810">Translation regulation</keyword>
<evidence type="ECO:0000256" key="2">
    <source>
        <dbReference type="ARBA" id="ARBA00007665"/>
    </source>
</evidence>
<protein>
    <submittedName>
        <fullName evidence="8">DEHA2B05830p</fullName>
    </submittedName>
</protein>
<dbReference type="GO" id="GO:0140469">
    <property type="term" value="P:GCN2-mediated signaling"/>
    <property type="evidence" value="ECO:0007669"/>
    <property type="project" value="EnsemblFungi"/>
</dbReference>
<dbReference type="InterPro" id="IPR016135">
    <property type="entry name" value="UBQ-conjugating_enzyme/RWD"/>
</dbReference>
<evidence type="ECO:0000313" key="9">
    <source>
        <dbReference type="Proteomes" id="UP000000599"/>
    </source>
</evidence>
<evidence type="ECO:0000256" key="5">
    <source>
        <dbReference type="ARBA" id="ARBA00022845"/>
    </source>
</evidence>
<dbReference type="GO" id="GO:0003785">
    <property type="term" value="F:actin monomer binding"/>
    <property type="evidence" value="ECO:0007669"/>
    <property type="project" value="EnsemblFungi"/>
</dbReference>
<dbReference type="Proteomes" id="UP000000599">
    <property type="component" value="Chromosome B"/>
</dbReference>
<keyword evidence="6" id="KW-0346">Stress response</keyword>
<dbReference type="GO" id="GO:0005737">
    <property type="term" value="C:cytoplasm"/>
    <property type="evidence" value="ECO:0007669"/>
    <property type="project" value="UniProtKB-SubCell"/>
</dbReference>
<gene>
    <name evidence="8" type="ordered locus">DEHA2B05830g</name>
</gene>
<organism evidence="8 9">
    <name type="scientific">Debaryomyces hansenii (strain ATCC 36239 / CBS 767 / BCRC 21394 / JCM 1990 / NBRC 0083 / IGC 2968)</name>
    <name type="common">Yeast</name>
    <name type="synonym">Torulaspora hansenii</name>
    <dbReference type="NCBI Taxonomy" id="284592"/>
    <lineage>
        <taxon>Eukaryota</taxon>
        <taxon>Fungi</taxon>
        <taxon>Dikarya</taxon>
        <taxon>Ascomycota</taxon>
        <taxon>Saccharomycotina</taxon>
        <taxon>Pichiomycetes</taxon>
        <taxon>Debaryomycetaceae</taxon>
        <taxon>Debaryomyces</taxon>
    </lineage>
</organism>